<keyword evidence="1" id="KW-0472">Membrane</keyword>
<proteinExistence type="predicted"/>
<dbReference type="Pfam" id="PF00535">
    <property type="entry name" value="Glycos_transf_2"/>
    <property type="match status" value="1"/>
</dbReference>
<dbReference type="GO" id="GO:0016740">
    <property type="term" value="F:transferase activity"/>
    <property type="evidence" value="ECO:0007669"/>
    <property type="project" value="UniProtKB-KW"/>
</dbReference>
<dbReference type="Proteomes" id="UP000234744">
    <property type="component" value="Unassembled WGS sequence"/>
</dbReference>
<dbReference type="Gene3D" id="3.90.550.10">
    <property type="entry name" value="Spore Coat Polysaccharide Biosynthesis Protein SpsA, Chain A"/>
    <property type="match status" value="2"/>
</dbReference>
<keyword evidence="1" id="KW-1003">Cell membrane</keyword>
<organism evidence="3 4">
    <name type="scientific">Pseudomonas plecoglossicida</name>
    <dbReference type="NCBI Taxonomy" id="70775"/>
    <lineage>
        <taxon>Bacteria</taxon>
        <taxon>Pseudomonadati</taxon>
        <taxon>Pseudomonadota</taxon>
        <taxon>Gammaproteobacteria</taxon>
        <taxon>Pseudomonadales</taxon>
        <taxon>Pseudomonadaceae</taxon>
        <taxon>Pseudomonas</taxon>
    </lineage>
</organism>
<evidence type="ECO:0000256" key="1">
    <source>
        <dbReference type="ARBA" id="ARBA00022519"/>
    </source>
</evidence>
<dbReference type="PANTHER" id="PTHR43179">
    <property type="entry name" value="RHAMNOSYLTRANSFERASE WBBL"/>
    <property type="match status" value="1"/>
</dbReference>
<evidence type="ECO:0000313" key="4">
    <source>
        <dbReference type="Proteomes" id="UP000234744"/>
    </source>
</evidence>
<comment type="caution">
    <text evidence="3">The sequence shown here is derived from an EMBL/GenBank/DDBJ whole genome shotgun (WGS) entry which is preliminary data.</text>
</comment>
<dbReference type="RefSeq" id="WP_043935795.1">
    <property type="nucleotide sequence ID" value="NZ_PJCJ01000016.1"/>
</dbReference>
<accession>A0ABX4TWR9</accession>
<keyword evidence="3" id="KW-0808">Transferase</keyword>
<dbReference type="SUPFAM" id="SSF53448">
    <property type="entry name" value="Nucleotide-diphospho-sugar transferases"/>
    <property type="match status" value="2"/>
</dbReference>
<reference evidence="3 4" key="1">
    <citation type="submission" date="2017-12" db="EMBL/GenBank/DDBJ databases">
        <title>Detection of the carbapenemase gene blaVIM-5 in members of the Pseudomonas putida group isolated from polluted Nigerian wetlands.</title>
        <authorList>
            <person name="Adelowo O."/>
            <person name="Vollmers J."/>
            <person name="Maeusezahl I."/>
            <person name="Kaster A.-K."/>
            <person name="Mueller J.A."/>
        </authorList>
    </citation>
    <scope>NUCLEOTIDE SEQUENCE [LARGE SCALE GENOMIC DNA]</scope>
    <source>
        <strain evidence="3 4">MR69</strain>
    </source>
</reference>
<sequence>MVDIASGSRSDVTVVLLGHNQAAHRERALHYYRQAGIACLALEALETHSPGALCSARLSQALQQVATPLVNMALDADFVQAPALDSAAECLSANPLALGAQGYALGYVPGNGQVAYYKLGHPFPALEGEGASARIRSHALANQPAWRAVVRVERLRSVLADLPEDLDFASWRVALSLALLADGAIIQLDQTDVLCELAPRTLSLTAREEQLVRTVRLLRAWDAERHGVCAGDAGFVVLNRLVRGSYDAGEPTLLFTSRWTSVIGDPDRQFEPRQYMEMPYYQKGLFQRLAQFEFLCHGWPTGREHRHALEGTWVRQRELLEVHPNDTKESLQQRYWQALALGLFSREVCERLLATLEVEVHAEKVRELSAWLERLDSIPGQDVPGWLATTGSGRLLQVLADATPGSEVRQRVLAQLAKRPGPQIGFVVADLKDDDLALQATFDSLLATGLRNFKLVVLKAGKPPAITTARDTLHFVQVEPGNWVSHLNQALRQLPSEWMMLLQAGDILAGGGLLRLQLELGESPACDAICADEIQRDEEGRLLGIMRPGSDLDLLRSQPALMSRHWLLRRQAVLDLGGFDSRFGHALEYDLLLRLVEERGVGGMAHMDEYLVIGGQAPEPMRSEALDILDRHLKRLGYRGQVSDQGAAGLTIDFRHNSTPLVSILMVHEGDRSALERSLSSLFQRTRYPRYEIVLACTQDQHGLLSDALRSFAGRLRLIVTEVGENLFNQAARHARGEYLVLLSERCQVISPAWIEAMLNQAQRPEVGVVGARLVGADGSLAHAGYDLLAGPRLHAPWTGLPGEHASQDHWSCVVRGCPAVSGDCLMVRTGVFEHCDGLQGGMAADVDLCLAATAAGSLVVWTPQAQLMIDGAVAPAPEAVQGLLAKWPSAFTREVAVDGRWAGAEAGWLTPFK</sequence>
<name>A0ABX4TWR9_PSEDL</name>
<protein>
    <submittedName>
        <fullName evidence="3">Glycosyl transferase</fullName>
    </submittedName>
</protein>
<dbReference type="PANTHER" id="PTHR43179:SF7">
    <property type="entry name" value="RHAMNOSYLTRANSFERASE WBBL"/>
    <property type="match status" value="1"/>
</dbReference>
<dbReference type="InterPro" id="IPR029044">
    <property type="entry name" value="Nucleotide-diphossugar_trans"/>
</dbReference>
<dbReference type="InterPro" id="IPR001173">
    <property type="entry name" value="Glyco_trans_2-like"/>
</dbReference>
<evidence type="ECO:0000313" key="3">
    <source>
        <dbReference type="EMBL" id="PLV11748.1"/>
    </source>
</evidence>
<dbReference type="EMBL" id="PJCJ01000016">
    <property type="protein sequence ID" value="PLV11748.1"/>
    <property type="molecule type" value="Genomic_DNA"/>
</dbReference>
<gene>
    <name evidence="3" type="ORF">CXG47_20635</name>
</gene>
<feature type="domain" description="Glycosyltransferase 2-like" evidence="2">
    <location>
        <begin position="672"/>
        <end position="779"/>
    </location>
</feature>
<keyword evidence="1" id="KW-0997">Cell inner membrane</keyword>
<evidence type="ECO:0000259" key="2">
    <source>
        <dbReference type="Pfam" id="PF00535"/>
    </source>
</evidence>
<keyword evidence="4" id="KW-1185">Reference proteome</keyword>